<dbReference type="Proteomes" id="UP000001054">
    <property type="component" value="Plasmid pNGR234b"/>
</dbReference>
<evidence type="ECO:0000313" key="6">
    <source>
        <dbReference type="EMBL" id="AAQ87356.1"/>
    </source>
</evidence>
<dbReference type="GO" id="GO:0005829">
    <property type="term" value="C:cytosol"/>
    <property type="evidence" value="ECO:0007669"/>
    <property type="project" value="TreeGrafter"/>
</dbReference>
<dbReference type="Gene3D" id="3.40.50.1980">
    <property type="entry name" value="Nitrogenase molybdenum iron protein domain"/>
    <property type="match status" value="1"/>
</dbReference>
<dbReference type="GO" id="GO:0046872">
    <property type="term" value="F:metal ion binding"/>
    <property type="evidence" value="ECO:0007669"/>
    <property type="project" value="UniProtKB-KW"/>
</dbReference>
<organism evidence="6">
    <name type="scientific">Sinorhizobium fredii (strain NBRC 101917 / NGR234)</name>
    <dbReference type="NCBI Taxonomy" id="394"/>
    <lineage>
        <taxon>Bacteria</taxon>
        <taxon>Pseudomonadati</taxon>
        <taxon>Pseudomonadota</taxon>
        <taxon>Alphaproteobacteria</taxon>
        <taxon>Hyphomicrobiales</taxon>
        <taxon>Rhizobiaceae</taxon>
        <taxon>Sinorhizobium/Ensifer group</taxon>
        <taxon>Sinorhizobium</taxon>
    </lineage>
</organism>
<dbReference type="Pfam" id="PF00815">
    <property type="entry name" value="Histidinol_dh"/>
    <property type="match status" value="1"/>
</dbReference>
<dbReference type="EMBL" id="AY316747">
    <property type="protein sequence ID" value="AAQ87356.1"/>
    <property type="molecule type" value="Genomic_DNA"/>
</dbReference>
<protein>
    <submittedName>
        <fullName evidence="6">Histidinol dehydrogenase</fullName>
        <ecNumber evidence="6">1.1.1.23</ecNumber>
    </submittedName>
</protein>
<evidence type="ECO:0000313" key="8">
    <source>
        <dbReference type="Proteomes" id="UP000001054"/>
    </source>
</evidence>
<reference evidence="7 8" key="3">
    <citation type="journal article" date="2009" name="Appl. Environ. Microbiol.">
        <title>Rhizobium sp. strain NGR234 possesses a remarkable number of secretion systems.</title>
        <authorList>
            <person name="Schmeisser C."/>
            <person name="Liesegang H."/>
            <person name="Krysciak D."/>
            <person name="Bakkou N."/>
            <person name="Le Quere A."/>
            <person name="Wollherr A."/>
            <person name="Heinemeyer I."/>
            <person name="Morgenstern B."/>
            <person name="Pommerening-Roeser A."/>
            <person name="Flores M."/>
            <person name="Palacios R."/>
            <person name="Brenner S."/>
            <person name="Gottschalk G."/>
            <person name="Schmitz R.A."/>
            <person name="Broughton W.J."/>
            <person name="Perret X."/>
            <person name="Strittmatter A.W."/>
            <person name="Streit W.R."/>
        </authorList>
    </citation>
    <scope>NUCLEOTIDE SEQUENCE [LARGE SCALE GENOMIC DNA]</scope>
    <source>
        <strain evidence="8">NBRC 101917 / NGR234</strain>
        <strain evidence="7">NGR234</strain>
        <plasmid evidence="7">pNGR234b</plasmid>
    </source>
</reference>
<comment type="cofactor">
    <cofactor evidence="1">
        <name>Zn(2+)</name>
        <dbReference type="ChEBI" id="CHEBI:29105"/>
    </cofactor>
</comment>
<proteinExistence type="inferred from homology"/>
<dbReference type="HOGENOM" id="CLU_126464_0_0_5"/>
<dbReference type="EMBL" id="CP000874">
    <property type="protein sequence ID" value="ACP21894.1"/>
    <property type="molecule type" value="Genomic_DNA"/>
</dbReference>
<keyword evidence="6" id="KW-0614">Plasmid</keyword>
<keyword evidence="8" id="KW-1185">Reference proteome</keyword>
<gene>
    <name evidence="7" type="ordered locus">NGR_b04310</name>
    <name evidence="6" type="ORF">RNGR00229</name>
</gene>
<sequence length="126" mass="13987">MSKFLKSGKAADARAEDDAKVRATVEGILSDIERRGDLAVRDLSEKFDRWSPENFRLSEQDIERLIGEVPAQDLAAIRFAQDQVRRFAEHQKAALRDVEVETLPGVVLGHRNIPVNSVGCYAPGGK</sequence>
<dbReference type="PANTHER" id="PTHR21256:SF14">
    <property type="entry name" value="HISTIDINOL DEHYDROGENASE"/>
    <property type="match status" value="1"/>
</dbReference>
<geneLocation type="plasmid" evidence="6">
    <name>megaplasmid 2</name>
</geneLocation>
<dbReference type="InterPro" id="IPR012131">
    <property type="entry name" value="Hstdl_DH"/>
</dbReference>
<evidence type="ECO:0000256" key="5">
    <source>
        <dbReference type="RuleBase" id="RU004175"/>
    </source>
</evidence>
<evidence type="ECO:0000256" key="2">
    <source>
        <dbReference type="ARBA" id="ARBA00022723"/>
    </source>
</evidence>
<dbReference type="InterPro" id="IPR016161">
    <property type="entry name" value="Ald_DH/histidinol_DH"/>
</dbReference>
<keyword evidence="3" id="KW-0862">Zinc</keyword>
<name>Q6W1L2_SINFN</name>
<evidence type="ECO:0000256" key="3">
    <source>
        <dbReference type="ARBA" id="ARBA00022833"/>
    </source>
</evidence>
<dbReference type="PANTHER" id="PTHR21256">
    <property type="entry name" value="HISTIDINOL DEHYDROGENASE HDH"/>
    <property type="match status" value="1"/>
</dbReference>
<keyword evidence="4 6" id="KW-0560">Oxidoreductase</keyword>
<accession>Q6W1L2</accession>
<dbReference type="EC" id="1.1.1.23" evidence="6"/>
<reference evidence="6" key="1">
    <citation type="submission" date="2003-06" db="EMBL/GenBank/DDBJ databases">
        <title>Comparative DNA analysis of two large contigs of the Rhizobium sp. NGR234 megaplasmid 2.</title>
        <authorList>
            <person name="Broughton W.J."/>
            <person name="Perret X."/>
            <person name="Staehelin C."/>
            <person name="Schmitz R.A."/>
            <person name="Raasch C."/>
            <person name="Liesegang H."/>
            <person name="Gottschalk G."/>
            <person name="Streit W.R."/>
        </authorList>
    </citation>
    <scope>NUCLEOTIDE SEQUENCE</scope>
    <source>
        <strain evidence="6">NGR234</strain>
        <plasmid evidence="6">megaplasmid 2</plasmid>
    </source>
</reference>
<dbReference type="GO" id="GO:0051287">
    <property type="term" value="F:NAD binding"/>
    <property type="evidence" value="ECO:0007669"/>
    <property type="project" value="InterPro"/>
</dbReference>
<keyword evidence="2" id="KW-0479">Metal-binding</keyword>
<dbReference type="KEGG" id="rhi:NGR_b04310"/>
<evidence type="ECO:0000256" key="1">
    <source>
        <dbReference type="ARBA" id="ARBA00001947"/>
    </source>
</evidence>
<dbReference type="GO" id="GO:0000105">
    <property type="term" value="P:L-histidine biosynthetic process"/>
    <property type="evidence" value="ECO:0007669"/>
    <property type="project" value="TreeGrafter"/>
</dbReference>
<dbReference type="PRINTS" id="PR00083">
    <property type="entry name" value="HOLDHDRGNASE"/>
</dbReference>
<dbReference type="SUPFAM" id="SSF53720">
    <property type="entry name" value="ALDH-like"/>
    <property type="match status" value="1"/>
</dbReference>
<dbReference type="AlphaFoldDB" id="Q6W1L2"/>
<comment type="similarity">
    <text evidence="5">Belongs to the histidinol dehydrogenase family.</text>
</comment>
<dbReference type="GO" id="GO:0004399">
    <property type="term" value="F:histidinol dehydrogenase activity"/>
    <property type="evidence" value="ECO:0007669"/>
    <property type="project" value="UniProtKB-EC"/>
</dbReference>
<evidence type="ECO:0000313" key="7">
    <source>
        <dbReference type="EMBL" id="ACP21894.1"/>
    </source>
</evidence>
<geneLocation type="plasmid" evidence="7">
    <name>pNGR234b</name>
</geneLocation>
<evidence type="ECO:0000256" key="4">
    <source>
        <dbReference type="ARBA" id="ARBA00023002"/>
    </source>
</evidence>
<dbReference type="OrthoDB" id="9805269at2"/>
<dbReference type="PATRIC" id="fig|394.7.peg.879"/>
<reference evidence="8" key="2">
    <citation type="journal article" date="2004" name="J. Bacteriol.">
        <title>An evolutionary hot spot: the pNGR234b replicon of Rhizobium sp. strain NGR234.</title>
        <authorList>
            <person name="Streit W.R."/>
            <person name="Schmitz R.A."/>
            <person name="Perret X."/>
            <person name="Staehelin C."/>
            <person name="Deakin W.J."/>
            <person name="Raasch C."/>
            <person name="Liesegang H."/>
            <person name="Broughton W.J."/>
        </authorList>
    </citation>
    <scope>NUCLEOTIDE SEQUENCE [LARGE SCALE GENOMIC DNA]</scope>
    <source>
        <strain evidence="8">NBRC 101917 / NGR234</strain>
    </source>
</reference>
<geneLocation type="plasmid" evidence="8">
    <name>sym pNGR234b</name>
</geneLocation>